<dbReference type="AlphaFoldDB" id="A0A3E0E9E2"/>
<proteinExistence type="predicted"/>
<gene>
    <name evidence="1" type="ORF">C8N25_101190</name>
</gene>
<reference evidence="1 2" key="1">
    <citation type="submission" date="2018-08" db="EMBL/GenBank/DDBJ databases">
        <title>Genomic Encyclopedia of Archaeal and Bacterial Type Strains, Phase II (KMG-II): from individual species to whole genera.</title>
        <authorList>
            <person name="Goeker M."/>
        </authorList>
    </citation>
    <scope>NUCLEOTIDE SEQUENCE [LARGE SCALE GENOMIC DNA]</scope>
    <source>
        <strain evidence="1 2">DSM 15986</strain>
    </source>
</reference>
<accession>A0A3E0E9E2</accession>
<name>A0A3E0E9E2_9BACT</name>
<organism evidence="1 2">
    <name type="scientific">Algoriphagus antarcticus</name>
    <dbReference type="NCBI Taxonomy" id="238540"/>
    <lineage>
        <taxon>Bacteria</taxon>
        <taxon>Pseudomonadati</taxon>
        <taxon>Bacteroidota</taxon>
        <taxon>Cytophagia</taxon>
        <taxon>Cytophagales</taxon>
        <taxon>Cyclobacteriaceae</taxon>
        <taxon>Algoriphagus</taxon>
    </lineage>
</organism>
<protein>
    <submittedName>
        <fullName evidence="1">Uncharacterized protein</fullName>
    </submittedName>
</protein>
<evidence type="ECO:0000313" key="1">
    <source>
        <dbReference type="EMBL" id="REG94363.1"/>
    </source>
</evidence>
<comment type="caution">
    <text evidence="1">The sequence shown here is derived from an EMBL/GenBank/DDBJ whole genome shotgun (WGS) entry which is preliminary data.</text>
</comment>
<sequence length="30" mass="3614">MIIEDQLTFFIRSMWIGINGVLKIQMKKFI</sequence>
<evidence type="ECO:0000313" key="2">
    <source>
        <dbReference type="Proteomes" id="UP000256405"/>
    </source>
</evidence>
<keyword evidence="2" id="KW-1185">Reference proteome</keyword>
<dbReference type="Proteomes" id="UP000256405">
    <property type="component" value="Unassembled WGS sequence"/>
</dbReference>
<dbReference type="EMBL" id="QUNF01000001">
    <property type="protein sequence ID" value="REG94363.1"/>
    <property type="molecule type" value="Genomic_DNA"/>
</dbReference>